<dbReference type="OrthoDB" id="9789406at2"/>
<evidence type="ECO:0000259" key="6">
    <source>
        <dbReference type="PROSITE" id="PS51352"/>
    </source>
</evidence>
<dbReference type="PROSITE" id="PS51355">
    <property type="entry name" value="GLUTATHIONE_PEROXID_3"/>
    <property type="match status" value="1"/>
</dbReference>
<proteinExistence type="inferred from homology"/>
<keyword evidence="2 5" id="KW-0575">Peroxidase</keyword>
<dbReference type="SUPFAM" id="SSF52833">
    <property type="entry name" value="Thioredoxin-like"/>
    <property type="match status" value="1"/>
</dbReference>
<dbReference type="PROSITE" id="PS00460">
    <property type="entry name" value="GLUTATHIONE_PEROXID_1"/>
    <property type="match status" value="1"/>
</dbReference>
<evidence type="ECO:0000256" key="2">
    <source>
        <dbReference type="ARBA" id="ARBA00022559"/>
    </source>
</evidence>
<dbReference type="Gene3D" id="3.40.30.10">
    <property type="entry name" value="Glutaredoxin"/>
    <property type="match status" value="1"/>
</dbReference>
<dbReference type="AlphaFoldDB" id="A0A1H9K724"/>
<keyword evidence="3 5" id="KW-0560">Oxidoreductase</keyword>
<dbReference type="PIRSF" id="PIRSF000303">
    <property type="entry name" value="Glutathion_perox"/>
    <property type="match status" value="1"/>
</dbReference>
<feature type="active site" evidence="4">
    <location>
        <position position="40"/>
    </location>
</feature>
<gene>
    <name evidence="7" type="ORF">SAMN04488023_102237</name>
</gene>
<name>A0A1H9K724_9SPHI</name>
<dbReference type="PRINTS" id="PR01011">
    <property type="entry name" value="GLUTPROXDASE"/>
</dbReference>
<dbReference type="Pfam" id="PF00255">
    <property type="entry name" value="GSHPx"/>
    <property type="match status" value="1"/>
</dbReference>
<reference evidence="7 8" key="1">
    <citation type="submission" date="2016-10" db="EMBL/GenBank/DDBJ databases">
        <authorList>
            <person name="de Groot N.N."/>
        </authorList>
    </citation>
    <scope>NUCLEOTIDE SEQUENCE [LARGE SCALE GENOMIC DNA]</scope>
    <source>
        <strain evidence="7 8">DSM 18610</strain>
    </source>
</reference>
<evidence type="ECO:0000313" key="8">
    <source>
        <dbReference type="Proteomes" id="UP000199572"/>
    </source>
</evidence>
<dbReference type="Proteomes" id="UP000199572">
    <property type="component" value="Unassembled WGS sequence"/>
</dbReference>
<dbReference type="PANTHER" id="PTHR11592">
    <property type="entry name" value="GLUTATHIONE PEROXIDASE"/>
    <property type="match status" value="1"/>
</dbReference>
<evidence type="ECO:0000256" key="4">
    <source>
        <dbReference type="PIRSR" id="PIRSR000303-1"/>
    </source>
</evidence>
<dbReference type="GO" id="GO:0004601">
    <property type="term" value="F:peroxidase activity"/>
    <property type="evidence" value="ECO:0007669"/>
    <property type="project" value="UniProtKB-KW"/>
</dbReference>
<dbReference type="InterPro" id="IPR036249">
    <property type="entry name" value="Thioredoxin-like_sf"/>
</dbReference>
<keyword evidence="8" id="KW-1185">Reference proteome</keyword>
<evidence type="ECO:0000256" key="3">
    <source>
        <dbReference type="ARBA" id="ARBA00023002"/>
    </source>
</evidence>
<dbReference type="InterPro" id="IPR000889">
    <property type="entry name" value="Glutathione_peroxidase"/>
</dbReference>
<dbReference type="STRING" id="390241.SAMN04488023_102237"/>
<dbReference type="InterPro" id="IPR013766">
    <property type="entry name" value="Thioredoxin_domain"/>
</dbReference>
<evidence type="ECO:0000256" key="1">
    <source>
        <dbReference type="ARBA" id="ARBA00006926"/>
    </source>
</evidence>
<protein>
    <recommendedName>
        <fullName evidence="5">Glutathione peroxidase</fullName>
    </recommendedName>
</protein>
<dbReference type="PROSITE" id="PS51352">
    <property type="entry name" value="THIOREDOXIN_2"/>
    <property type="match status" value="1"/>
</dbReference>
<dbReference type="PANTHER" id="PTHR11592:SF78">
    <property type="entry name" value="GLUTATHIONE PEROXIDASE"/>
    <property type="match status" value="1"/>
</dbReference>
<evidence type="ECO:0000313" key="7">
    <source>
        <dbReference type="EMBL" id="SEQ94665.1"/>
    </source>
</evidence>
<dbReference type="RefSeq" id="WP_090881043.1">
    <property type="nucleotide sequence ID" value="NZ_FOGG01000002.1"/>
</dbReference>
<sequence>MKGSIPNIYSFKVKKINGEDQPLSAYRNKVVLIVNTASQCGFTPQLKELQQLKDEIGDPDFEILGFPTDDFGKQEPLNGDAIQQFCEINHGVKFPVFDKIMIRGNQIHPLYQFLSDKKLNGKLSSKPRWNFHKYLLNRNGEIQDFFFPFTKPLSRKIKKKIQRLLDEKA</sequence>
<organism evidence="7 8">
    <name type="scientific">Pedobacter rhizosphaerae</name>
    <dbReference type="NCBI Taxonomy" id="390241"/>
    <lineage>
        <taxon>Bacteria</taxon>
        <taxon>Pseudomonadati</taxon>
        <taxon>Bacteroidota</taxon>
        <taxon>Sphingobacteriia</taxon>
        <taxon>Sphingobacteriales</taxon>
        <taxon>Sphingobacteriaceae</taxon>
        <taxon>Pedobacter</taxon>
    </lineage>
</organism>
<dbReference type="CDD" id="cd00340">
    <property type="entry name" value="GSH_Peroxidase"/>
    <property type="match status" value="1"/>
</dbReference>
<accession>A0A1H9K724</accession>
<feature type="domain" description="Thioredoxin" evidence="6">
    <location>
        <begin position="2"/>
        <end position="166"/>
    </location>
</feature>
<comment type="similarity">
    <text evidence="1 5">Belongs to the glutathione peroxidase family.</text>
</comment>
<dbReference type="GO" id="GO:0034599">
    <property type="term" value="P:cellular response to oxidative stress"/>
    <property type="evidence" value="ECO:0007669"/>
    <property type="project" value="TreeGrafter"/>
</dbReference>
<dbReference type="InterPro" id="IPR029759">
    <property type="entry name" value="GPX_AS"/>
</dbReference>
<evidence type="ECO:0000256" key="5">
    <source>
        <dbReference type="RuleBase" id="RU000499"/>
    </source>
</evidence>
<dbReference type="EMBL" id="FOGG01000002">
    <property type="protein sequence ID" value="SEQ94665.1"/>
    <property type="molecule type" value="Genomic_DNA"/>
</dbReference>